<dbReference type="Gramene" id="RZC72664">
    <property type="protein sequence ID" value="RZC72664"/>
    <property type="gene ID" value="C5167_048146"/>
</dbReference>
<protein>
    <submittedName>
        <fullName evidence="1">Uncharacterized protein</fullName>
    </submittedName>
</protein>
<dbReference type="PANTHER" id="PTHR13107:SF0">
    <property type="entry name" value="N6-ADENOSINE-METHYLTRANSFERASE NON-CATALYTIC SUBUNIT"/>
    <property type="match status" value="1"/>
</dbReference>
<dbReference type="STRING" id="3469.A0A4Y7KH34"/>
<reference evidence="1 2" key="1">
    <citation type="journal article" date="2018" name="Science">
        <title>The opium poppy genome and morphinan production.</title>
        <authorList>
            <person name="Guo L."/>
            <person name="Winzer T."/>
            <person name="Yang X."/>
            <person name="Li Y."/>
            <person name="Ning Z."/>
            <person name="He Z."/>
            <person name="Teodor R."/>
            <person name="Lu Y."/>
            <person name="Bowser T.A."/>
            <person name="Graham I.A."/>
            <person name="Ye K."/>
        </authorList>
    </citation>
    <scope>NUCLEOTIDE SEQUENCE [LARGE SCALE GENOMIC DNA]</scope>
    <source>
        <strain evidence="2">cv. HN1</strain>
        <tissue evidence="1">Leaves</tissue>
    </source>
</reference>
<proteinExistence type="predicted"/>
<sequence length="184" mass="20721">QGREEQRVGIQLPMMRPPFGSLGLPPGPVQAIEKAPANWGLPKIIGILKEKALGSPSRAKQNDYSQNFVDPGKRPNKFTRELELIKDVEEYLKLWEHIKEKKKTRLPSIRRKCSSSPWCCQPYGLLDICEVLKLKSKAIGDTPSFIFLWVGVGVGLEQGPSTWSNQGIRADISTARYLYEVTML</sequence>
<dbReference type="AlphaFoldDB" id="A0A4Y7KH34"/>
<accession>A0A4Y7KH34</accession>
<dbReference type="GO" id="GO:0036396">
    <property type="term" value="C:RNA N6-methyladenosine methyltransferase complex"/>
    <property type="evidence" value="ECO:0007669"/>
    <property type="project" value="TreeGrafter"/>
</dbReference>
<dbReference type="GO" id="GO:0003729">
    <property type="term" value="F:mRNA binding"/>
    <property type="evidence" value="ECO:0007669"/>
    <property type="project" value="TreeGrafter"/>
</dbReference>
<dbReference type="PANTHER" id="PTHR13107">
    <property type="entry name" value="N6-ADENOSINE-METHYLTRANSFERASE NON-CATALYTIC SUBUNIT"/>
    <property type="match status" value="1"/>
</dbReference>
<name>A0A4Y7KH34_PAPSO</name>
<dbReference type="InterPro" id="IPR045123">
    <property type="entry name" value="METTL14-like"/>
</dbReference>
<dbReference type="Proteomes" id="UP000316621">
    <property type="component" value="Chromosome 8"/>
</dbReference>
<feature type="non-terminal residue" evidence="1">
    <location>
        <position position="1"/>
    </location>
</feature>
<organism evidence="1 2">
    <name type="scientific">Papaver somniferum</name>
    <name type="common">Opium poppy</name>
    <dbReference type="NCBI Taxonomy" id="3469"/>
    <lineage>
        <taxon>Eukaryota</taxon>
        <taxon>Viridiplantae</taxon>
        <taxon>Streptophyta</taxon>
        <taxon>Embryophyta</taxon>
        <taxon>Tracheophyta</taxon>
        <taxon>Spermatophyta</taxon>
        <taxon>Magnoliopsida</taxon>
        <taxon>Ranunculales</taxon>
        <taxon>Papaveraceae</taxon>
        <taxon>Papaveroideae</taxon>
        <taxon>Papaver</taxon>
    </lineage>
</organism>
<dbReference type="GO" id="GO:0005634">
    <property type="term" value="C:nucleus"/>
    <property type="evidence" value="ECO:0007669"/>
    <property type="project" value="TreeGrafter"/>
</dbReference>
<dbReference type="EMBL" id="CM010722">
    <property type="protein sequence ID" value="RZC72664.1"/>
    <property type="molecule type" value="Genomic_DNA"/>
</dbReference>
<evidence type="ECO:0000313" key="2">
    <source>
        <dbReference type="Proteomes" id="UP000316621"/>
    </source>
</evidence>
<gene>
    <name evidence="1" type="ORF">C5167_048146</name>
</gene>
<keyword evidence="2" id="KW-1185">Reference proteome</keyword>
<evidence type="ECO:0000313" key="1">
    <source>
        <dbReference type="EMBL" id="RZC72664.1"/>
    </source>
</evidence>